<dbReference type="InterPro" id="IPR050639">
    <property type="entry name" value="SSR_resolvase"/>
</dbReference>
<dbReference type="InterPro" id="IPR025827">
    <property type="entry name" value="Zn_ribbon_recom_dom"/>
</dbReference>
<dbReference type="PANTHER" id="PTHR30461:SF23">
    <property type="entry name" value="DNA RECOMBINASE-RELATED"/>
    <property type="match status" value="1"/>
</dbReference>
<keyword evidence="6" id="KW-0175">Coiled coil</keyword>
<dbReference type="Pfam" id="PF00239">
    <property type="entry name" value="Resolvase"/>
    <property type="match status" value="1"/>
</dbReference>
<sequence length="490" mass="56936">MKKAALYIRVSTEEQAKEGYSIPAQRERLTAYVTSQGWELADYYIDEGVSAKNTDRPELQRMLKDIRSGLIEVVLVYRLDRLTRSVLDLYNLLQEFDRYNVKFKSATEVYDTTTAIGRLFITLVAALAQWERENLGERTKFGKEEKARQGKRPGGKAPFGYDKLDGDLVVNEKEAETVRMIFRLYAKHANLNKVAEELYRQGVRTKNNAIFSVNTVQKILKNPLYIGTLRYNYTTQKGTITTVKPEENWIIVDDVLPPIIDKEEFYFVQKILDAQAMKKPRSVSSGYLFSGLVKCPNCGSTLNGTTYRSKGKKTLGQPIRYYRCSFTKPGACHNFQIREDKLERLFLAELRDRTDQIRREVKGDKKASLKATNLDVYKRELESLKQKRKRLQQLFISELIEMDELREQLEAFNARQAELEQMIQTESEQLESRFSNEQLLSLYENLQQSWEELSFEEKKQFVSILVKSITAQRHPKEPRGYVLESLVFHG</sequence>
<dbReference type="InterPro" id="IPR006119">
    <property type="entry name" value="Resolv_N"/>
</dbReference>
<dbReference type="RefSeq" id="WP_271139939.1">
    <property type="nucleotide sequence ID" value="NZ_JAPYYP010000008.1"/>
</dbReference>
<keyword evidence="11" id="KW-1185">Reference proteome</keyword>
<dbReference type="CDD" id="cd00338">
    <property type="entry name" value="Ser_Recombinase"/>
    <property type="match status" value="1"/>
</dbReference>
<accession>A0A9X3TQB3</accession>
<feature type="coiled-coil region" evidence="6">
    <location>
        <begin position="374"/>
        <end position="429"/>
    </location>
</feature>
<keyword evidence="1" id="KW-0229">DNA integration</keyword>
<dbReference type="Gene3D" id="3.90.1750.20">
    <property type="entry name" value="Putative Large Serine Recombinase, Chain B, Domain 2"/>
    <property type="match status" value="1"/>
</dbReference>
<feature type="active site" description="O-(5'-phospho-DNA)-serine intermediate" evidence="4 5">
    <location>
        <position position="11"/>
    </location>
</feature>
<evidence type="ECO:0000313" key="11">
    <source>
        <dbReference type="Proteomes" id="UP001151071"/>
    </source>
</evidence>
<dbReference type="GO" id="GO:0015074">
    <property type="term" value="P:DNA integration"/>
    <property type="evidence" value="ECO:0007669"/>
    <property type="project" value="UniProtKB-KW"/>
</dbReference>
<evidence type="ECO:0000256" key="7">
    <source>
        <dbReference type="SAM" id="MobiDB-lite"/>
    </source>
</evidence>
<dbReference type="InterPro" id="IPR011109">
    <property type="entry name" value="DNA_bind_recombinase_dom"/>
</dbReference>
<dbReference type="InterPro" id="IPR038109">
    <property type="entry name" value="DNA_bind_recomb_sf"/>
</dbReference>
<dbReference type="GO" id="GO:0000150">
    <property type="term" value="F:DNA strand exchange activity"/>
    <property type="evidence" value="ECO:0007669"/>
    <property type="project" value="InterPro"/>
</dbReference>
<dbReference type="PROSITE" id="PS51736">
    <property type="entry name" value="RECOMBINASES_3"/>
    <property type="match status" value="1"/>
</dbReference>
<feature type="compositionally biased region" description="Basic and acidic residues" evidence="7">
    <location>
        <begin position="139"/>
        <end position="148"/>
    </location>
</feature>
<feature type="domain" description="Resolvase/invertase-type recombinase catalytic" evidence="8">
    <location>
        <begin position="3"/>
        <end position="150"/>
    </location>
</feature>
<evidence type="ECO:0000256" key="2">
    <source>
        <dbReference type="ARBA" id="ARBA00023125"/>
    </source>
</evidence>
<dbReference type="PROSITE" id="PS51737">
    <property type="entry name" value="RECOMBINASE_DNA_BIND"/>
    <property type="match status" value="1"/>
</dbReference>
<dbReference type="InterPro" id="IPR006118">
    <property type="entry name" value="Recombinase_CS"/>
</dbReference>
<dbReference type="PROSITE" id="PS00397">
    <property type="entry name" value="RECOMBINASES_1"/>
    <property type="match status" value="1"/>
</dbReference>
<evidence type="ECO:0000259" key="9">
    <source>
        <dbReference type="PROSITE" id="PS51737"/>
    </source>
</evidence>
<comment type="caution">
    <text evidence="10">The sequence shown here is derived from an EMBL/GenBank/DDBJ whole genome shotgun (WGS) entry which is preliminary data.</text>
</comment>
<evidence type="ECO:0000256" key="3">
    <source>
        <dbReference type="ARBA" id="ARBA00023172"/>
    </source>
</evidence>
<reference evidence="10" key="1">
    <citation type="submission" date="2022-12" db="EMBL/GenBank/DDBJ databases">
        <title>Draft genome sequence of the thermophilic strain Brevibacillus thermoruber HT42, isolated from Los Humeros, Puebla, Mexico, with biotechnological potential.</title>
        <authorList>
            <person name="Lara Sanchez J."/>
            <person name="Solis Palacios R."/>
            <person name="Bustos Baena A.S."/>
            <person name="Ruz Baez A.E."/>
            <person name="Espinosa Luna G."/>
            <person name="Oliart Ros R.M."/>
        </authorList>
    </citation>
    <scope>NUCLEOTIDE SEQUENCE</scope>
    <source>
        <strain evidence="10">HT42</strain>
    </source>
</reference>
<keyword evidence="2" id="KW-0238">DNA-binding</keyword>
<keyword evidence="3" id="KW-0233">DNA recombination</keyword>
<evidence type="ECO:0000256" key="4">
    <source>
        <dbReference type="PIRSR" id="PIRSR606118-50"/>
    </source>
</evidence>
<dbReference type="PANTHER" id="PTHR30461">
    <property type="entry name" value="DNA-INVERTASE FROM LAMBDOID PROPHAGE"/>
    <property type="match status" value="1"/>
</dbReference>
<feature type="domain" description="Recombinase" evidence="9">
    <location>
        <begin position="158"/>
        <end position="278"/>
    </location>
</feature>
<dbReference type="Gene3D" id="3.40.50.1390">
    <property type="entry name" value="Resolvase, N-terminal catalytic domain"/>
    <property type="match status" value="1"/>
</dbReference>
<dbReference type="Proteomes" id="UP001151071">
    <property type="component" value="Unassembled WGS sequence"/>
</dbReference>
<dbReference type="InterPro" id="IPR036162">
    <property type="entry name" value="Resolvase-like_N_sf"/>
</dbReference>
<evidence type="ECO:0000256" key="1">
    <source>
        <dbReference type="ARBA" id="ARBA00022908"/>
    </source>
</evidence>
<dbReference type="SMART" id="SM00857">
    <property type="entry name" value="Resolvase"/>
    <property type="match status" value="1"/>
</dbReference>
<evidence type="ECO:0000313" key="10">
    <source>
        <dbReference type="EMBL" id="MDA5108430.1"/>
    </source>
</evidence>
<evidence type="ECO:0000256" key="5">
    <source>
        <dbReference type="PROSITE-ProRule" id="PRU10137"/>
    </source>
</evidence>
<evidence type="ECO:0000259" key="8">
    <source>
        <dbReference type="PROSITE" id="PS51736"/>
    </source>
</evidence>
<dbReference type="EMBL" id="JAPYYP010000008">
    <property type="protein sequence ID" value="MDA5108430.1"/>
    <property type="molecule type" value="Genomic_DNA"/>
</dbReference>
<dbReference type="Pfam" id="PF07508">
    <property type="entry name" value="Recombinase"/>
    <property type="match status" value="1"/>
</dbReference>
<name>A0A9X3TQB3_9BACL</name>
<dbReference type="AlphaFoldDB" id="A0A9X3TQB3"/>
<protein>
    <submittedName>
        <fullName evidence="10">Recombinase family protein</fullName>
    </submittedName>
</protein>
<dbReference type="GO" id="GO:0003677">
    <property type="term" value="F:DNA binding"/>
    <property type="evidence" value="ECO:0007669"/>
    <property type="project" value="UniProtKB-KW"/>
</dbReference>
<gene>
    <name evidence="10" type="ORF">O3V59_08655</name>
</gene>
<dbReference type="SUPFAM" id="SSF53041">
    <property type="entry name" value="Resolvase-like"/>
    <property type="match status" value="1"/>
</dbReference>
<organism evidence="10 11">
    <name type="scientific">Brevibacillus thermoruber</name>
    <dbReference type="NCBI Taxonomy" id="33942"/>
    <lineage>
        <taxon>Bacteria</taxon>
        <taxon>Bacillati</taxon>
        <taxon>Bacillota</taxon>
        <taxon>Bacilli</taxon>
        <taxon>Bacillales</taxon>
        <taxon>Paenibacillaceae</taxon>
        <taxon>Brevibacillus</taxon>
    </lineage>
</organism>
<dbReference type="Pfam" id="PF13408">
    <property type="entry name" value="Zn_ribbon_recom"/>
    <property type="match status" value="1"/>
</dbReference>
<proteinExistence type="predicted"/>
<evidence type="ECO:0000256" key="6">
    <source>
        <dbReference type="SAM" id="Coils"/>
    </source>
</evidence>
<feature type="region of interest" description="Disordered" evidence="7">
    <location>
        <begin position="139"/>
        <end position="159"/>
    </location>
</feature>